<feature type="transmembrane region" description="Helical" evidence="1">
    <location>
        <begin position="711"/>
        <end position="734"/>
    </location>
</feature>
<dbReference type="AlphaFoldDB" id="A0A1Y2ALK9"/>
<dbReference type="STRING" id="1754190.A0A1Y2ALK9"/>
<feature type="signal peptide" evidence="2">
    <location>
        <begin position="1"/>
        <end position="24"/>
    </location>
</feature>
<gene>
    <name evidence="3" type="ORF">LY90DRAFT_675618</name>
</gene>
<feature type="transmembrane region" description="Helical" evidence="1">
    <location>
        <begin position="490"/>
        <end position="515"/>
    </location>
</feature>
<reference evidence="3 4" key="1">
    <citation type="submission" date="2016-08" db="EMBL/GenBank/DDBJ databases">
        <title>A Parts List for Fungal Cellulosomes Revealed by Comparative Genomics.</title>
        <authorList>
            <consortium name="DOE Joint Genome Institute"/>
            <person name="Haitjema C.H."/>
            <person name="Gilmore S.P."/>
            <person name="Henske J.K."/>
            <person name="Solomon K.V."/>
            <person name="De Groot R."/>
            <person name="Kuo A."/>
            <person name="Mondo S.J."/>
            <person name="Salamov A.A."/>
            <person name="Labutti K."/>
            <person name="Zhao Z."/>
            <person name="Chiniquy J."/>
            <person name="Barry K."/>
            <person name="Brewer H.M."/>
            <person name="Purvine S.O."/>
            <person name="Wright A.T."/>
            <person name="Boxma B."/>
            <person name="Van Alen T."/>
            <person name="Hackstein J.H."/>
            <person name="Baker S.E."/>
            <person name="Grigoriev I.V."/>
            <person name="O'Malley M.A."/>
        </authorList>
    </citation>
    <scope>NUCLEOTIDE SEQUENCE [LARGE SCALE GENOMIC DNA]</scope>
    <source>
        <strain evidence="3 4">G1</strain>
    </source>
</reference>
<proteinExistence type="predicted"/>
<accession>A0A1Y2ALK9</accession>
<dbReference type="Proteomes" id="UP000193920">
    <property type="component" value="Unassembled WGS sequence"/>
</dbReference>
<dbReference type="Gene3D" id="3.40.190.10">
    <property type="entry name" value="Periplasmic binding protein-like II"/>
    <property type="match status" value="1"/>
</dbReference>
<organism evidence="3 4">
    <name type="scientific">Neocallimastix californiae</name>
    <dbReference type="NCBI Taxonomy" id="1754190"/>
    <lineage>
        <taxon>Eukaryota</taxon>
        <taxon>Fungi</taxon>
        <taxon>Fungi incertae sedis</taxon>
        <taxon>Chytridiomycota</taxon>
        <taxon>Chytridiomycota incertae sedis</taxon>
        <taxon>Neocallimastigomycetes</taxon>
        <taxon>Neocallimastigales</taxon>
        <taxon>Neocallimastigaceae</taxon>
        <taxon>Neocallimastix</taxon>
    </lineage>
</organism>
<sequence>MQNLSKIATSIFYFLVLIIIKINAEDNTIKVLINKPDINSEQYLEKYNSLINQYFVSEDLFNKINIPPINITFAYCSPVQNDGLNLERYYKIFNKNLIVDVEYARKLNCTLRELKNSNYDLMIVDDSFLFVDKTSVKNPWVSNFFSNVEIQTFYLNFDQYKLNKTDISHHYEKIFDDGYNEGQYGLPYELDFDVLYNQKLSNNMKSLKLEKRILNNIKSVGLLSKILNEKHISRSLKSDNVNDHMDIGLSDNDDLMNSLVEFIKNHLNIEENEDSKYFTKFYTDEVYSSFKDYLMEKTGVSLNETLNTSVEDIYQSFISGKTKVFKGKASYLHELKELKNITVSIKNMPKNYTVVKEKYVIINKNTKKDKDLLVRIALQLTSKKMQLYRAKHFGSIPTFDLDKVNNDEERHQYCSTNSDICDLLQEIRPINIKKAIRKNKFSGSYLEARIILPSTLREILLTNNYTTIIGAFLATNESMPFMAYFFGNNLYLVITLAVTIIIVEIILITVVILLLKNKNHSHLKPISPTLSSLSILGMSMNILYPILYFFLYSNTLCRISYIFKLFIGNMILLPIFVIIFRIFYIYNNVSKVYIGKKINDRYLIKYIVIILVTCFSCSIIYISFNKIIILTSGSLFPHRYLFCTFINTESYRIVYNIYYIIFVIAILVMLVETIKVSKKYSLLKYAYFIVIYYVSTYIYDTYTYNYNYREYILLTFSISCIYTLSCLCCIYLLVGPQLINILKKKKDKSTIDEENNIDNINIVDFIPSVNEVSFNRTVSFVRDKSKNNIFEEDDPIANNPNNYFFNKTLQRLSSQQQQQQQQQEDYEINGSKEFILTKKDLDKFIN</sequence>
<feature type="transmembrane region" description="Helical" evidence="1">
    <location>
        <begin position="653"/>
        <end position="670"/>
    </location>
</feature>
<protein>
    <recommendedName>
        <fullName evidence="5">G-protein coupled receptors family 3 profile domain-containing protein</fullName>
    </recommendedName>
</protein>
<feature type="transmembrane region" description="Helical" evidence="1">
    <location>
        <begin position="562"/>
        <end position="586"/>
    </location>
</feature>
<keyword evidence="1" id="KW-1133">Transmembrane helix</keyword>
<name>A0A1Y2ALK9_9FUNG</name>
<feature type="transmembrane region" description="Helical" evidence="1">
    <location>
        <begin position="527"/>
        <end position="550"/>
    </location>
</feature>
<dbReference type="EMBL" id="MCOG01000237">
    <property type="protein sequence ID" value="ORY23170.1"/>
    <property type="molecule type" value="Genomic_DNA"/>
</dbReference>
<evidence type="ECO:0000313" key="3">
    <source>
        <dbReference type="EMBL" id="ORY23170.1"/>
    </source>
</evidence>
<comment type="caution">
    <text evidence="3">The sequence shown here is derived from an EMBL/GenBank/DDBJ whole genome shotgun (WGS) entry which is preliminary data.</text>
</comment>
<feature type="transmembrane region" description="Helical" evidence="1">
    <location>
        <begin position="606"/>
        <end position="633"/>
    </location>
</feature>
<keyword evidence="2" id="KW-0732">Signal</keyword>
<keyword evidence="4" id="KW-1185">Reference proteome</keyword>
<evidence type="ECO:0000256" key="2">
    <source>
        <dbReference type="SAM" id="SignalP"/>
    </source>
</evidence>
<feature type="chain" id="PRO_5012688793" description="G-protein coupled receptors family 3 profile domain-containing protein" evidence="2">
    <location>
        <begin position="25"/>
        <end position="846"/>
    </location>
</feature>
<feature type="transmembrane region" description="Helical" evidence="1">
    <location>
        <begin position="682"/>
        <end position="699"/>
    </location>
</feature>
<evidence type="ECO:0008006" key="5">
    <source>
        <dbReference type="Google" id="ProtNLM"/>
    </source>
</evidence>
<keyword evidence="1" id="KW-0812">Transmembrane</keyword>
<evidence type="ECO:0000256" key="1">
    <source>
        <dbReference type="SAM" id="Phobius"/>
    </source>
</evidence>
<evidence type="ECO:0000313" key="4">
    <source>
        <dbReference type="Proteomes" id="UP000193920"/>
    </source>
</evidence>
<keyword evidence="1" id="KW-0472">Membrane</keyword>